<sequence length="349" mass="38021">MAISWGTIRSLVLFFGPIIVPRAITWYRSARAAQNSQKAAVRPLTTRALFAVSLLVSAAALLAVHTLPVLSPENVFAVTRSNPTTSTNLLLSRLATLRPLTARDDVLQAKFESKASKLLYYKYGPDVLLDCPFCTSQEPSTYLLYAVPAAAAAHLANAVLVGLATAQPVTGRQGAQWRALATYAAAALAAADMYVLSQWDHVAGNEKARVLAEVTFLHWTLRACRYLALAGLDLLLAGVLYLSATNRMFLVPPSTSERVDAVTEGMHKTRARLQAAGIIKNTTARDAELRAAEARYWAFEVVTNQEAMESEEVVESMRDAVENRRIDLGAIGQDAETYAQNVLQQAMRN</sequence>
<evidence type="ECO:0000256" key="1">
    <source>
        <dbReference type="SAM" id="Phobius"/>
    </source>
</evidence>
<evidence type="ECO:0000313" key="3">
    <source>
        <dbReference type="Proteomes" id="UP000284375"/>
    </source>
</evidence>
<reference evidence="2 3" key="1">
    <citation type="submission" date="2015-09" db="EMBL/GenBank/DDBJ databases">
        <title>Host preference determinants of Valsa canker pathogens revealed by comparative genomics.</title>
        <authorList>
            <person name="Yin Z."/>
            <person name="Huang L."/>
        </authorList>
    </citation>
    <scope>NUCLEOTIDE SEQUENCE [LARGE SCALE GENOMIC DNA]</scope>
    <source>
        <strain evidence="2 3">YSFL</strain>
    </source>
</reference>
<gene>
    <name evidence="2" type="ORF">VSDG_00827</name>
</gene>
<evidence type="ECO:0008006" key="4">
    <source>
        <dbReference type="Google" id="ProtNLM"/>
    </source>
</evidence>
<feature type="transmembrane region" description="Helical" evidence="1">
    <location>
        <begin position="142"/>
        <end position="165"/>
    </location>
</feature>
<keyword evidence="1" id="KW-0472">Membrane</keyword>
<proteinExistence type="predicted"/>
<protein>
    <recommendedName>
        <fullName evidence="4">Chorismate synthase protein</fullName>
    </recommendedName>
</protein>
<feature type="transmembrane region" description="Helical" evidence="1">
    <location>
        <begin position="226"/>
        <end position="244"/>
    </location>
</feature>
<dbReference type="STRING" id="252740.A0A423WKR8"/>
<feature type="transmembrane region" description="Helical" evidence="1">
    <location>
        <begin position="6"/>
        <end position="27"/>
    </location>
</feature>
<keyword evidence="3" id="KW-1185">Reference proteome</keyword>
<dbReference type="EMBL" id="LJZO01000002">
    <property type="protein sequence ID" value="ROW03970.1"/>
    <property type="molecule type" value="Genomic_DNA"/>
</dbReference>
<keyword evidence="1" id="KW-1133">Transmembrane helix</keyword>
<accession>A0A423WKR8</accession>
<dbReference type="AlphaFoldDB" id="A0A423WKR8"/>
<evidence type="ECO:0000313" key="2">
    <source>
        <dbReference type="EMBL" id="ROW03970.1"/>
    </source>
</evidence>
<keyword evidence="1" id="KW-0812">Transmembrane</keyword>
<dbReference type="OrthoDB" id="4218123at2759"/>
<dbReference type="PANTHER" id="PTHR39470">
    <property type="entry name" value="CHROMOSOME 10, WHOLE GENOME SHOTGUN SEQUENCE"/>
    <property type="match status" value="1"/>
</dbReference>
<dbReference type="PANTHER" id="PTHR39470:SF1">
    <property type="entry name" value="CHORISMATE SYNTHASE PROTEIN"/>
    <property type="match status" value="1"/>
</dbReference>
<organism evidence="2 3">
    <name type="scientific">Cytospora chrysosperma</name>
    <name type="common">Cytospora canker fungus</name>
    <name type="synonym">Sphaeria chrysosperma</name>
    <dbReference type="NCBI Taxonomy" id="252740"/>
    <lineage>
        <taxon>Eukaryota</taxon>
        <taxon>Fungi</taxon>
        <taxon>Dikarya</taxon>
        <taxon>Ascomycota</taxon>
        <taxon>Pezizomycotina</taxon>
        <taxon>Sordariomycetes</taxon>
        <taxon>Sordariomycetidae</taxon>
        <taxon>Diaporthales</taxon>
        <taxon>Cytosporaceae</taxon>
        <taxon>Cytospora</taxon>
    </lineage>
</organism>
<feature type="transmembrane region" description="Helical" evidence="1">
    <location>
        <begin position="177"/>
        <end position="196"/>
    </location>
</feature>
<dbReference type="Proteomes" id="UP000284375">
    <property type="component" value="Unassembled WGS sequence"/>
</dbReference>
<feature type="transmembrane region" description="Helical" evidence="1">
    <location>
        <begin position="48"/>
        <end position="70"/>
    </location>
</feature>
<name>A0A423WKR8_CYTCH</name>
<comment type="caution">
    <text evidence="2">The sequence shown here is derived from an EMBL/GenBank/DDBJ whole genome shotgun (WGS) entry which is preliminary data.</text>
</comment>